<organism evidence="1 2">
    <name type="scientific">Pseudomonas haemolytica</name>
    <dbReference type="NCBI Taxonomy" id="2600065"/>
    <lineage>
        <taxon>Bacteria</taxon>
        <taxon>Pseudomonadati</taxon>
        <taxon>Pseudomonadota</taxon>
        <taxon>Gammaproteobacteria</taxon>
        <taxon>Pseudomonadales</taxon>
        <taxon>Pseudomonadaceae</taxon>
        <taxon>Pseudomonas</taxon>
    </lineage>
</organism>
<reference evidence="1 2" key="1">
    <citation type="submission" date="2021-01" db="EMBL/GenBank/DDBJ databases">
        <title>Antibiotic resistance and phylogeny of Pseudomonas spp. isolated over three decades from chicken meat in the Norwegian food chain.</title>
        <authorList>
            <person name="Moen B."/>
        </authorList>
    </citation>
    <scope>NUCLEOTIDE SEQUENCE [LARGE SCALE GENOMIC DNA]</scope>
    <source>
        <strain evidence="1 2">MF6766</strain>
    </source>
</reference>
<gene>
    <name evidence="1" type="ORF">JJD71_26775</name>
</gene>
<evidence type="ECO:0000313" key="1">
    <source>
        <dbReference type="EMBL" id="MBK3462676.1"/>
    </source>
</evidence>
<evidence type="ECO:0000313" key="2">
    <source>
        <dbReference type="Proteomes" id="UP000620382"/>
    </source>
</evidence>
<keyword evidence="2" id="KW-1185">Reference proteome</keyword>
<name>A0ABS1H0A6_9PSED</name>
<protein>
    <submittedName>
        <fullName evidence="1">Uncharacterized protein</fullName>
    </submittedName>
</protein>
<sequence length="101" mass="11838">MNKDKVIELRVILQFKNLLALKLKELKAPAHAVRSINDELQSHLDEYKGFDSPLVQFSLNHARRTRYGIDISYEAATRLHHFTENKLEYYLIEATSKPYYG</sequence>
<dbReference type="Proteomes" id="UP000620382">
    <property type="component" value="Unassembled WGS sequence"/>
</dbReference>
<accession>A0ABS1H0A6</accession>
<dbReference type="EMBL" id="JAENSR010000009">
    <property type="protein sequence ID" value="MBK3462676.1"/>
    <property type="molecule type" value="Genomic_DNA"/>
</dbReference>
<proteinExistence type="predicted"/>
<comment type="caution">
    <text evidence="1">The sequence shown here is derived from an EMBL/GenBank/DDBJ whole genome shotgun (WGS) entry which is preliminary data.</text>
</comment>
<dbReference type="RefSeq" id="WP_200657712.1">
    <property type="nucleotide sequence ID" value="NZ_JAENSR010000009.1"/>
</dbReference>